<proteinExistence type="predicted"/>
<feature type="non-terminal residue" evidence="2">
    <location>
        <position position="37"/>
    </location>
</feature>
<organism evidence="2">
    <name type="scientific">marine sediment metagenome</name>
    <dbReference type="NCBI Taxonomy" id="412755"/>
    <lineage>
        <taxon>unclassified sequences</taxon>
        <taxon>metagenomes</taxon>
        <taxon>ecological metagenomes</taxon>
    </lineage>
</organism>
<evidence type="ECO:0000313" key="2">
    <source>
        <dbReference type="EMBL" id="KKK46709.1"/>
    </source>
</evidence>
<dbReference type="AlphaFoldDB" id="A0A0F8XXI6"/>
<feature type="compositionally biased region" description="Acidic residues" evidence="1">
    <location>
        <begin position="1"/>
        <end position="14"/>
    </location>
</feature>
<accession>A0A0F8XXI6</accession>
<dbReference type="EMBL" id="LAZR01069943">
    <property type="protein sequence ID" value="KKK46709.1"/>
    <property type="molecule type" value="Genomic_DNA"/>
</dbReference>
<name>A0A0F8XXI6_9ZZZZ</name>
<feature type="region of interest" description="Disordered" evidence="1">
    <location>
        <begin position="1"/>
        <end position="37"/>
    </location>
</feature>
<evidence type="ECO:0000256" key="1">
    <source>
        <dbReference type="SAM" id="MobiDB-lite"/>
    </source>
</evidence>
<sequence length="37" mass="4139">MFEGEQDTDGESNEESTTFTQEDVDKQVEAAKKEGQT</sequence>
<reference evidence="2" key="1">
    <citation type="journal article" date="2015" name="Nature">
        <title>Complex archaea that bridge the gap between prokaryotes and eukaryotes.</title>
        <authorList>
            <person name="Spang A."/>
            <person name="Saw J.H."/>
            <person name="Jorgensen S.L."/>
            <person name="Zaremba-Niedzwiedzka K."/>
            <person name="Martijn J."/>
            <person name="Lind A.E."/>
            <person name="van Eijk R."/>
            <person name="Schleper C."/>
            <person name="Guy L."/>
            <person name="Ettema T.J."/>
        </authorList>
    </citation>
    <scope>NUCLEOTIDE SEQUENCE</scope>
</reference>
<feature type="compositionally biased region" description="Basic and acidic residues" evidence="1">
    <location>
        <begin position="23"/>
        <end position="37"/>
    </location>
</feature>
<protein>
    <submittedName>
        <fullName evidence="2">Uncharacterized protein</fullName>
    </submittedName>
</protein>
<comment type="caution">
    <text evidence="2">The sequence shown here is derived from an EMBL/GenBank/DDBJ whole genome shotgun (WGS) entry which is preliminary data.</text>
</comment>
<gene>
    <name evidence="2" type="ORF">LCGC14_3162540</name>
</gene>